<feature type="binding site" evidence="13">
    <location>
        <position position="173"/>
    </location>
    <ligand>
        <name>Mg(2+)</name>
        <dbReference type="ChEBI" id="CHEBI:18420"/>
    </ligand>
</feature>
<comment type="subcellular location">
    <subcellularLocation>
        <location evidence="13">Cytoplasm</location>
    </subcellularLocation>
</comment>
<dbReference type="EC" id="2.7.6.1" evidence="13"/>
<evidence type="ECO:0000256" key="9">
    <source>
        <dbReference type="ARBA" id="ARBA00022842"/>
    </source>
</evidence>
<evidence type="ECO:0000259" key="14">
    <source>
        <dbReference type="Pfam" id="PF13793"/>
    </source>
</evidence>
<feature type="domain" description="Ribose-phosphate pyrophosphokinase N-terminal" evidence="14">
    <location>
        <begin position="7"/>
        <end position="122"/>
    </location>
</feature>
<dbReference type="GO" id="GO:0002189">
    <property type="term" value="C:ribose phosphate diphosphokinase complex"/>
    <property type="evidence" value="ECO:0007669"/>
    <property type="project" value="TreeGrafter"/>
</dbReference>
<evidence type="ECO:0000256" key="13">
    <source>
        <dbReference type="HAMAP-Rule" id="MF_00583"/>
    </source>
</evidence>
<dbReference type="GO" id="GO:0006015">
    <property type="term" value="P:5-phosphoribose 1-diphosphate biosynthetic process"/>
    <property type="evidence" value="ECO:0007669"/>
    <property type="project" value="UniProtKB-UniRule"/>
</dbReference>
<comment type="function">
    <text evidence="11 13">Involved in the biosynthesis of the central metabolite phospho-alpha-D-ribosyl-1-pyrophosphate (PRPP) via the transfer of pyrophosphoryl group from ATP to 1-hydroxyl of ribose-5-phosphate (Rib-5-P).</text>
</comment>
<dbReference type="GO" id="GO:0005524">
    <property type="term" value="F:ATP binding"/>
    <property type="evidence" value="ECO:0007669"/>
    <property type="project" value="UniProtKB-KW"/>
</dbReference>
<feature type="binding site" evidence="13">
    <location>
        <position position="134"/>
    </location>
    <ligand>
        <name>Mg(2+)</name>
        <dbReference type="ChEBI" id="CHEBI:18420"/>
    </ligand>
</feature>
<name>A0A7V2SZX3_LEUMU</name>
<dbReference type="InterPro" id="IPR005946">
    <property type="entry name" value="Rib-P_diPkinase"/>
</dbReference>
<comment type="similarity">
    <text evidence="12 13">Belongs to the ribose-phosphate pyrophosphokinase family. Class I subfamily.</text>
</comment>
<protein>
    <recommendedName>
        <fullName evidence="13">Ribose-phosphate pyrophosphokinase</fullName>
        <shortName evidence="13">RPPK</shortName>
        <ecNumber evidence="13">2.7.6.1</ecNumber>
    </recommendedName>
    <alternativeName>
        <fullName evidence="13">5-phospho-D-ribosyl alpha-1-diphosphate synthase</fullName>
    </alternativeName>
    <alternativeName>
        <fullName evidence="13">Phosphoribosyl diphosphate synthase</fullName>
    </alternativeName>
    <alternativeName>
        <fullName evidence="13">Phosphoribosyl pyrophosphate synthase</fullName>
        <shortName evidence="13">P-Rib-PP synthase</shortName>
        <shortName evidence="13">PRPP synthase</shortName>
        <shortName evidence="13">PRPPase</shortName>
    </alternativeName>
</protein>
<dbReference type="InterPro" id="IPR029099">
    <property type="entry name" value="Pribosyltran_N"/>
</dbReference>
<dbReference type="Proteomes" id="UP000885750">
    <property type="component" value="Unassembled WGS sequence"/>
</dbReference>
<keyword evidence="2 13" id="KW-0963">Cytoplasm</keyword>
<feature type="binding site" evidence="13">
    <location>
        <position position="223"/>
    </location>
    <ligand>
        <name>D-ribose 5-phosphate</name>
        <dbReference type="ChEBI" id="CHEBI:78346"/>
    </ligand>
</feature>
<dbReference type="GO" id="GO:0016301">
    <property type="term" value="F:kinase activity"/>
    <property type="evidence" value="ECO:0007669"/>
    <property type="project" value="UniProtKB-KW"/>
</dbReference>
<gene>
    <name evidence="13" type="primary">prs</name>
    <name evidence="15" type="ORF">ENJ51_07245</name>
</gene>
<dbReference type="SMART" id="SM01400">
    <property type="entry name" value="Pribosyltran_N"/>
    <property type="match status" value="1"/>
</dbReference>
<feature type="binding site" evidence="13">
    <location>
        <begin position="99"/>
        <end position="100"/>
    </location>
    <ligand>
        <name>ATP</name>
        <dbReference type="ChEBI" id="CHEBI:30616"/>
    </ligand>
</feature>
<dbReference type="FunFam" id="3.40.50.2020:FF:000001">
    <property type="entry name" value="Ribose-phosphate pyrophosphokinase"/>
    <property type="match status" value="1"/>
</dbReference>
<dbReference type="GO" id="GO:0000287">
    <property type="term" value="F:magnesium ion binding"/>
    <property type="evidence" value="ECO:0007669"/>
    <property type="project" value="UniProtKB-UniRule"/>
</dbReference>
<keyword evidence="5 13" id="KW-0545">Nucleotide biosynthesis</keyword>
<comment type="cofactor">
    <cofactor evidence="13">
        <name>Mg(2+)</name>
        <dbReference type="ChEBI" id="CHEBI:18420"/>
    </cofactor>
    <text evidence="13">Binds 2 Mg(2+) ions per subunit.</text>
</comment>
<dbReference type="NCBIfam" id="NF002320">
    <property type="entry name" value="PRK01259.1"/>
    <property type="match status" value="1"/>
</dbReference>
<sequence length="321" mass="34714">MVSDERMMIFAGNANPQLAQSVADHIGVPLGKATVSQFSDGEIHVEILENVRGSDVFVIQPTCAPTNDNLMELLIMVDALQRASAARITAVIPYFGYARQDRRVRSRRMPISAKLVSDMLSTSHVDRILTIELHSEQIQGFFDLPVDNIYASGVLGADITAQSYENPCVVSPDAGGVVRARELAKALGDIELAIIDKRRPAPNVSAVMHIIGDIKGKTCLIVDDMVDTAGTLCHAANALKEQGAIAVHAYTTHPVLSGTAVNNISTSSLDSLVVTDTIPLNEQARQCIKIRQISVAKILSASIERINREESLSDLFADIKF</sequence>
<dbReference type="InterPro" id="IPR000836">
    <property type="entry name" value="PRTase_dom"/>
</dbReference>
<dbReference type="InterPro" id="IPR037515">
    <property type="entry name" value="Rib-P_diPkinase_bac"/>
</dbReference>
<dbReference type="Gene3D" id="3.40.50.2020">
    <property type="match status" value="2"/>
</dbReference>
<evidence type="ECO:0000256" key="5">
    <source>
        <dbReference type="ARBA" id="ARBA00022727"/>
    </source>
</evidence>
<evidence type="ECO:0000313" key="15">
    <source>
        <dbReference type="EMBL" id="HFC92592.1"/>
    </source>
</evidence>
<comment type="caution">
    <text evidence="15">The sequence shown here is derived from an EMBL/GenBank/DDBJ whole genome shotgun (WGS) entry which is preliminary data.</text>
</comment>
<evidence type="ECO:0000256" key="6">
    <source>
        <dbReference type="ARBA" id="ARBA00022741"/>
    </source>
</evidence>
<evidence type="ECO:0000256" key="3">
    <source>
        <dbReference type="ARBA" id="ARBA00022679"/>
    </source>
</evidence>
<dbReference type="UniPathway" id="UPA00087">
    <property type="reaction ID" value="UER00172"/>
</dbReference>
<evidence type="ECO:0000256" key="8">
    <source>
        <dbReference type="ARBA" id="ARBA00022840"/>
    </source>
</evidence>
<keyword evidence="8 13" id="KW-0067">ATP-binding</keyword>
<keyword evidence="9 13" id="KW-0460">Magnesium</keyword>
<dbReference type="Pfam" id="PF14572">
    <property type="entry name" value="Pribosyl_synth"/>
    <property type="match status" value="1"/>
</dbReference>
<dbReference type="EMBL" id="DRMS01000269">
    <property type="protein sequence ID" value="HFC92592.1"/>
    <property type="molecule type" value="Genomic_DNA"/>
</dbReference>
<evidence type="ECO:0000256" key="7">
    <source>
        <dbReference type="ARBA" id="ARBA00022777"/>
    </source>
</evidence>
<keyword evidence="6 13" id="KW-0547">Nucleotide-binding</keyword>
<feature type="binding site" evidence="13">
    <location>
        <begin position="40"/>
        <end position="42"/>
    </location>
    <ligand>
        <name>ATP</name>
        <dbReference type="ChEBI" id="CHEBI:30616"/>
    </ligand>
</feature>
<evidence type="ECO:0000256" key="10">
    <source>
        <dbReference type="ARBA" id="ARBA00049535"/>
    </source>
</evidence>
<dbReference type="HAMAP" id="MF_00583_B">
    <property type="entry name" value="RibP_PPkinase_B"/>
    <property type="match status" value="1"/>
</dbReference>
<dbReference type="InterPro" id="IPR029057">
    <property type="entry name" value="PRTase-like"/>
</dbReference>
<feature type="active site" evidence="13">
    <location>
        <position position="197"/>
    </location>
</feature>
<comment type="pathway">
    <text evidence="1 13">Metabolic intermediate biosynthesis; 5-phospho-alpha-D-ribose 1-diphosphate biosynthesis; 5-phospho-alpha-D-ribose 1-diphosphate from D-ribose 5-phosphate (route I): step 1/1.</text>
</comment>
<dbReference type="NCBIfam" id="TIGR01251">
    <property type="entry name" value="ribP_PPkin"/>
    <property type="match status" value="1"/>
</dbReference>
<keyword evidence="7 13" id="KW-0418">Kinase</keyword>
<reference evidence="15" key="1">
    <citation type="journal article" date="2020" name="mSystems">
        <title>Genome- and Community-Level Interaction Insights into Carbon Utilization and Element Cycling Functions of Hydrothermarchaeota in Hydrothermal Sediment.</title>
        <authorList>
            <person name="Zhou Z."/>
            <person name="Liu Y."/>
            <person name="Xu W."/>
            <person name="Pan J."/>
            <person name="Luo Z.H."/>
            <person name="Li M."/>
        </authorList>
    </citation>
    <scope>NUCLEOTIDE SEQUENCE [LARGE SCALE GENOMIC DNA]</scope>
    <source>
        <strain evidence="15">HyVt-493</strain>
    </source>
</reference>
<comment type="catalytic activity">
    <reaction evidence="10 13">
        <text>D-ribose 5-phosphate + ATP = 5-phospho-alpha-D-ribose 1-diphosphate + AMP + H(+)</text>
        <dbReference type="Rhea" id="RHEA:15609"/>
        <dbReference type="ChEBI" id="CHEBI:15378"/>
        <dbReference type="ChEBI" id="CHEBI:30616"/>
        <dbReference type="ChEBI" id="CHEBI:58017"/>
        <dbReference type="ChEBI" id="CHEBI:78346"/>
        <dbReference type="ChEBI" id="CHEBI:456215"/>
        <dbReference type="EC" id="2.7.6.1"/>
    </reaction>
</comment>
<dbReference type="GO" id="GO:0005737">
    <property type="term" value="C:cytoplasm"/>
    <property type="evidence" value="ECO:0007669"/>
    <property type="project" value="UniProtKB-SubCell"/>
</dbReference>
<comment type="subunit">
    <text evidence="13">Homohexamer.</text>
</comment>
<accession>A0A7V2SZX3</accession>
<dbReference type="FunFam" id="3.40.50.2020:FF:000005">
    <property type="entry name" value="Ribose-phosphate pyrophosphokinase 1"/>
    <property type="match status" value="1"/>
</dbReference>
<dbReference type="PANTHER" id="PTHR10210">
    <property type="entry name" value="RIBOSE-PHOSPHATE DIPHOSPHOKINASE FAMILY MEMBER"/>
    <property type="match status" value="1"/>
</dbReference>
<evidence type="ECO:0000256" key="1">
    <source>
        <dbReference type="ARBA" id="ARBA00004996"/>
    </source>
</evidence>
<dbReference type="GO" id="GO:0004749">
    <property type="term" value="F:ribose phosphate diphosphokinase activity"/>
    <property type="evidence" value="ECO:0007669"/>
    <property type="project" value="UniProtKB-UniRule"/>
</dbReference>
<dbReference type="Pfam" id="PF13793">
    <property type="entry name" value="Pribosyltran_N"/>
    <property type="match status" value="1"/>
</dbReference>
<organism evidence="15">
    <name type="scientific">Leucothrix mucor</name>
    <dbReference type="NCBI Taxonomy" id="45248"/>
    <lineage>
        <taxon>Bacteria</taxon>
        <taxon>Pseudomonadati</taxon>
        <taxon>Pseudomonadota</taxon>
        <taxon>Gammaproteobacteria</taxon>
        <taxon>Thiotrichales</taxon>
        <taxon>Thiotrichaceae</taxon>
        <taxon>Leucothrix</taxon>
    </lineage>
</organism>
<evidence type="ECO:0000256" key="12">
    <source>
        <dbReference type="ARBA" id="ARBA00061444"/>
    </source>
</evidence>
<dbReference type="GO" id="GO:0006164">
    <property type="term" value="P:purine nucleotide biosynthetic process"/>
    <property type="evidence" value="ECO:0007669"/>
    <property type="project" value="TreeGrafter"/>
</dbReference>
<dbReference type="AlphaFoldDB" id="A0A7V2SZX3"/>
<dbReference type="PANTHER" id="PTHR10210:SF41">
    <property type="entry name" value="RIBOSE-PHOSPHATE PYROPHOSPHOKINASE 1, CHLOROPLASTIC"/>
    <property type="match status" value="1"/>
</dbReference>
<dbReference type="SUPFAM" id="SSF53271">
    <property type="entry name" value="PRTase-like"/>
    <property type="match status" value="1"/>
</dbReference>
<feature type="binding site" evidence="13">
    <location>
        <position position="199"/>
    </location>
    <ligand>
        <name>D-ribose 5-phosphate</name>
        <dbReference type="ChEBI" id="CHEBI:78346"/>
    </ligand>
</feature>
<keyword evidence="3 13" id="KW-0808">Transferase</keyword>
<evidence type="ECO:0000256" key="4">
    <source>
        <dbReference type="ARBA" id="ARBA00022723"/>
    </source>
</evidence>
<dbReference type="CDD" id="cd06223">
    <property type="entry name" value="PRTases_typeI"/>
    <property type="match status" value="1"/>
</dbReference>
<feature type="binding site" evidence="13">
    <location>
        <begin position="227"/>
        <end position="231"/>
    </location>
    <ligand>
        <name>D-ribose 5-phosphate</name>
        <dbReference type="ChEBI" id="CHEBI:78346"/>
    </ligand>
</feature>
<proteinExistence type="inferred from homology"/>
<evidence type="ECO:0000256" key="2">
    <source>
        <dbReference type="ARBA" id="ARBA00022490"/>
    </source>
</evidence>
<evidence type="ECO:0000256" key="11">
    <source>
        <dbReference type="ARBA" id="ARBA00054914"/>
    </source>
</evidence>
<keyword evidence="4 13" id="KW-0479">Metal-binding</keyword>